<evidence type="ECO:0000256" key="11">
    <source>
        <dbReference type="NCBIfam" id="TIGR00665"/>
    </source>
</evidence>
<evidence type="ECO:0000256" key="5">
    <source>
        <dbReference type="ARBA" id="ARBA00022801"/>
    </source>
</evidence>
<evidence type="ECO:0000259" key="13">
    <source>
        <dbReference type="PROSITE" id="PS51199"/>
    </source>
</evidence>
<dbReference type="FunFam" id="3.40.50.300:FF:000351">
    <property type="entry name" value="Replicative DNA helicase"/>
    <property type="match status" value="1"/>
</dbReference>
<dbReference type="Gene3D" id="3.40.50.300">
    <property type="entry name" value="P-loop containing nucleotide triphosphate hydrolases"/>
    <property type="match status" value="1"/>
</dbReference>
<dbReference type="PANTHER" id="PTHR30153:SF2">
    <property type="entry name" value="REPLICATIVE DNA HELICASE"/>
    <property type="match status" value="1"/>
</dbReference>
<keyword evidence="5 12" id="KW-0378">Hydrolase</keyword>
<dbReference type="FunFam" id="1.10.860.10:FF:000001">
    <property type="entry name" value="Replicative DNA helicase"/>
    <property type="match status" value="1"/>
</dbReference>
<dbReference type="SUPFAM" id="SSF48024">
    <property type="entry name" value="N-terminal domain of DnaB helicase"/>
    <property type="match status" value="1"/>
</dbReference>
<dbReference type="Proteomes" id="UP000230557">
    <property type="component" value="Unassembled WGS sequence"/>
</dbReference>
<dbReference type="GO" id="GO:0005524">
    <property type="term" value="F:ATP binding"/>
    <property type="evidence" value="ECO:0007669"/>
    <property type="project" value="UniProtKB-UniRule"/>
</dbReference>
<dbReference type="InterPro" id="IPR027417">
    <property type="entry name" value="P-loop_NTPase"/>
</dbReference>
<evidence type="ECO:0000256" key="4">
    <source>
        <dbReference type="ARBA" id="ARBA00022741"/>
    </source>
</evidence>
<evidence type="ECO:0000256" key="7">
    <source>
        <dbReference type="ARBA" id="ARBA00022840"/>
    </source>
</evidence>
<dbReference type="InterPro" id="IPR007694">
    <property type="entry name" value="DNA_helicase_DnaB-like_C"/>
</dbReference>
<evidence type="ECO:0000256" key="12">
    <source>
        <dbReference type="RuleBase" id="RU362085"/>
    </source>
</evidence>
<gene>
    <name evidence="14" type="primary">dnaB</name>
    <name evidence="14" type="ORF">COT91_00345</name>
</gene>
<comment type="catalytic activity">
    <reaction evidence="10 12">
        <text>ATP + H2O = ADP + phosphate + H(+)</text>
        <dbReference type="Rhea" id="RHEA:13065"/>
        <dbReference type="ChEBI" id="CHEBI:15377"/>
        <dbReference type="ChEBI" id="CHEBI:15378"/>
        <dbReference type="ChEBI" id="CHEBI:30616"/>
        <dbReference type="ChEBI" id="CHEBI:43474"/>
        <dbReference type="ChEBI" id="CHEBI:456216"/>
        <dbReference type="EC" id="5.6.2.3"/>
    </reaction>
</comment>
<reference evidence="15" key="1">
    <citation type="submission" date="2017-09" db="EMBL/GenBank/DDBJ databases">
        <title>Depth-based differentiation of microbial function through sediment-hosted aquifers and enrichment of novel symbionts in the deep terrestrial subsurface.</title>
        <authorList>
            <person name="Probst A.J."/>
            <person name="Ladd B."/>
            <person name="Jarett J.K."/>
            <person name="Geller-Mcgrath D.E."/>
            <person name="Sieber C.M.K."/>
            <person name="Emerson J.B."/>
            <person name="Anantharaman K."/>
            <person name="Thomas B.C."/>
            <person name="Malmstrom R."/>
            <person name="Stieglmeier M."/>
            <person name="Klingl A."/>
            <person name="Woyke T."/>
            <person name="Ryan C.M."/>
            <person name="Banfield J.F."/>
        </authorList>
    </citation>
    <scope>NUCLEOTIDE SEQUENCE [LARGE SCALE GENOMIC DNA]</scope>
</reference>
<dbReference type="GO" id="GO:0005829">
    <property type="term" value="C:cytosol"/>
    <property type="evidence" value="ECO:0007669"/>
    <property type="project" value="TreeGrafter"/>
</dbReference>
<keyword evidence="3 12" id="KW-0235">DNA replication</keyword>
<dbReference type="CDD" id="cd00984">
    <property type="entry name" value="DnaB_C"/>
    <property type="match status" value="1"/>
</dbReference>
<comment type="function">
    <text evidence="12">The main replicative DNA helicase, it participates in initiation and elongation during chromosome replication. Travels ahead of the DNA replisome, separating dsDNA into templates for DNA synthesis. A processive ATP-dependent 5'-3' DNA helicase it has DNA-dependent ATPase activity.</text>
</comment>
<evidence type="ECO:0000313" key="15">
    <source>
        <dbReference type="Proteomes" id="UP000230557"/>
    </source>
</evidence>
<dbReference type="EC" id="5.6.2.3" evidence="11 12"/>
<dbReference type="GO" id="GO:0043139">
    <property type="term" value="F:5'-3' DNA helicase activity"/>
    <property type="evidence" value="ECO:0007669"/>
    <property type="project" value="UniProtKB-EC"/>
</dbReference>
<comment type="similarity">
    <text evidence="1 12">Belongs to the helicase family. DnaB subfamily.</text>
</comment>
<evidence type="ECO:0000256" key="2">
    <source>
        <dbReference type="ARBA" id="ARBA00022515"/>
    </source>
</evidence>
<protein>
    <recommendedName>
        <fullName evidence="11 12">Replicative DNA helicase</fullName>
        <ecNumber evidence="11 12">5.6.2.3</ecNumber>
    </recommendedName>
</protein>
<dbReference type="Gene3D" id="1.10.860.10">
    <property type="entry name" value="DNAb Helicase, Chain A"/>
    <property type="match status" value="1"/>
</dbReference>
<dbReference type="NCBIfam" id="TIGR00665">
    <property type="entry name" value="DnaB"/>
    <property type="match status" value="1"/>
</dbReference>
<comment type="caution">
    <text evidence="14">The sequence shown here is derived from an EMBL/GenBank/DDBJ whole genome shotgun (WGS) entry which is preliminary data.</text>
</comment>
<evidence type="ECO:0000256" key="8">
    <source>
        <dbReference type="ARBA" id="ARBA00023125"/>
    </source>
</evidence>
<evidence type="ECO:0000256" key="9">
    <source>
        <dbReference type="ARBA" id="ARBA00023235"/>
    </source>
</evidence>
<organism evidence="14 15">
    <name type="scientific">Candidatus Doudnabacteria bacterium CG10_big_fil_rev_8_21_14_0_10_41_10</name>
    <dbReference type="NCBI Taxonomy" id="1974551"/>
    <lineage>
        <taxon>Bacteria</taxon>
        <taxon>Candidatus Doudnaibacteriota</taxon>
    </lineage>
</organism>
<dbReference type="GO" id="GO:1990077">
    <property type="term" value="C:primosome complex"/>
    <property type="evidence" value="ECO:0007669"/>
    <property type="project" value="UniProtKB-UniRule"/>
</dbReference>
<feature type="domain" description="SF4 helicase" evidence="13">
    <location>
        <begin position="178"/>
        <end position="447"/>
    </location>
</feature>
<keyword evidence="2 12" id="KW-0639">Primosome</keyword>
<keyword evidence="7 12" id="KW-0067">ATP-binding</keyword>
<keyword evidence="4 12" id="KW-0547">Nucleotide-binding</keyword>
<proteinExistence type="inferred from homology"/>
<dbReference type="SUPFAM" id="SSF52540">
    <property type="entry name" value="P-loop containing nucleoside triphosphate hydrolases"/>
    <property type="match status" value="1"/>
</dbReference>
<name>A0A2H0VH38_9BACT</name>
<evidence type="ECO:0000256" key="6">
    <source>
        <dbReference type="ARBA" id="ARBA00022806"/>
    </source>
</evidence>
<dbReference type="GO" id="GO:0006269">
    <property type="term" value="P:DNA replication, synthesis of primer"/>
    <property type="evidence" value="ECO:0007669"/>
    <property type="project" value="UniProtKB-UniRule"/>
</dbReference>
<dbReference type="InterPro" id="IPR007693">
    <property type="entry name" value="DNA_helicase_DnaB-like_N"/>
</dbReference>
<dbReference type="EMBL" id="PFAJ01000005">
    <property type="protein sequence ID" value="PIR97659.1"/>
    <property type="molecule type" value="Genomic_DNA"/>
</dbReference>
<dbReference type="Pfam" id="PF03796">
    <property type="entry name" value="DnaB_C"/>
    <property type="match status" value="1"/>
</dbReference>
<dbReference type="PROSITE" id="PS51199">
    <property type="entry name" value="SF4_HELICASE"/>
    <property type="match status" value="1"/>
</dbReference>
<keyword evidence="9" id="KW-0413">Isomerase</keyword>
<dbReference type="NCBIfam" id="NF004384">
    <property type="entry name" value="PRK05748.1"/>
    <property type="match status" value="1"/>
</dbReference>
<dbReference type="InterPro" id="IPR036185">
    <property type="entry name" value="DNA_heli_DnaB-like_N_sf"/>
</dbReference>
<dbReference type="InterPro" id="IPR016136">
    <property type="entry name" value="DNA_helicase_N/primase_C"/>
</dbReference>
<dbReference type="InterPro" id="IPR007692">
    <property type="entry name" value="DNA_helicase_DnaB"/>
</dbReference>
<evidence type="ECO:0000256" key="3">
    <source>
        <dbReference type="ARBA" id="ARBA00022705"/>
    </source>
</evidence>
<keyword evidence="6 12" id="KW-0347">Helicase</keyword>
<dbReference type="AlphaFoldDB" id="A0A2H0VH38"/>
<keyword evidence="8 12" id="KW-0238">DNA-binding</keyword>
<accession>A0A2H0VH38</accession>
<dbReference type="Pfam" id="PF00772">
    <property type="entry name" value="DnaB"/>
    <property type="match status" value="1"/>
</dbReference>
<evidence type="ECO:0000256" key="10">
    <source>
        <dbReference type="ARBA" id="ARBA00048954"/>
    </source>
</evidence>
<evidence type="ECO:0000313" key="14">
    <source>
        <dbReference type="EMBL" id="PIR97659.1"/>
    </source>
</evidence>
<dbReference type="PANTHER" id="PTHR30153">
    <property type="entry name" value="REPLICATIVE DNA HELICASE DNAB"/>
    <property type="match status" value="1"/>
</dbReference>
<evidence type="ECO:0000256" key="1">
    <source>
        <dbReference type="ARBA" id="ARBA00008428"/>
    </source>
</evidence>
<dbReference type="GO" id="GO:0003677">
    <property type="term" value="F:DNA binding"/>
    <property type="evidence" value="ECO:0007669"/>
    <property type="project" value="UniProtKB-UniRule"/>
</dbReference>
<dbReference type="GO" id="GO:0016887">
    <property type="term" value="F:ATP hydrolysis activity"/>
    <property type="evidence" value="ECO:0007669"/>
    <property type="project" value="RHEA"/>
</dbReference>
<sequence>MQNLQMRVPPQNLEAEQSVLGSLMLDRDAITKIADIIMPDDFYESRHNEIYRAMQELYEDRSSIDVLTVSNILEQKKYLERVGGTSYLTTLVNAVPSASHVVHYARIIQHKSTLRRLINASNEINALGFQEQDQLETLLDQAEQKLFGVSQKYLKQNFVWIKDVLEETYQRIDELHREKGKLRGNPTGFTDLDNLLGGLQRSDLVILAARPSMGKTCLSTDIARHMGVKHKIPVGIFSLEMSKDQIVDRLLAAEAGVSLWKMRTGRLSDQGENNDFIRIGHAMGTLAESPIFIDDSAGSTVMEIRTKARRLKAEHDLGLIVVDYLQLMVGSNQESRVQEVSDISRSLKSLARELNVPILALSQLSRKVEERRPQIPQLSDLRESGSIEQDADVVIFIYREEVYRGQDAKKPNIADLLIKKHRNGPIGEVEIFFDHDTASFRNLDKSRRIENTSPDDIVDIEEI</sequence>